<dbReference type="Pfam" id="PF07247">
    <property type="entry name" value="AATase"/>
    <property type="match status" value="1"/>
</dbReference>
<organism evidence="2 3">
    <name type="scientific">Apiospora saccharicola</name>
    <dbReference type="NCBI Taxonomy" id="335842"/>
    <lineage>
        <taxon>Eukaryota</taxon>
        <taxon>Fungi</taxon>
        <taxon>Dikarya</taxon>
        <taxon>Ascomycota</taxon>
        <taxon>Pezizomycotina</taxon>
        <taxon>Sordariomycetes</taxon>
        <taxon>Xylariomycetidae</taxon>
        <taxon>Amphisphaeriales</taxon>
        <taxon>Apiosporaceae</taxon>
        <taxon>Apiospora</taxon>
    </lineage>
</organism>
<comment type="caution">
    <text evidence="2">The sequence shown here is derived from an EMBL/GenBank/DDBJ whole genome shotgun (WGS) entry which is preliminary data.</text>
</comment>
<dbReference type="Gene3D" id="3.30.559.10">
    <property type="entry name" value="Chloramphenicol acetyltransferase-like domain"/>
    <property type="match status" value="1"/>
</dbReference>
<dbReference type="SUPFAM" id="SSF52777">
    <property type="entry name" value="CoA-dependent acyltransferases"/>
    <property type="match status" value="1"/>
</dbReference>
<evidence type="ECO:0008006" key="4">
    <source>
        <dbReference type="Google" id="ProtNLM"/>
    </source>
</evidence>
<sequence length="504" mass="55568">MYLLDQYRGTALSCRYVVPPHLASAESQNQLEAAVKAAVVDVIMRHPMLQVGMTDATSKTPSWIQLESLDMAQHIKWVHIEGDVDFEETIQEQFLTQLDARFRDLSIKQPGWTLTLYRQGAAPVMEALLVWNHPQFDGAGAKVFHEDLLEFLNVGNSAAGYERTGLEGDVLQLPEAAPMLPVPIECLQKLTVAPTFLAKAAWEDIRPGFLTLDKSLATWCPIRSTPYKTQFRTFGIDNAGLKVVLSRCREHKTTITALLNGLALIAFASHLDRGAAPAFQCSTCMDHRRNLPPSPPDAPWGPGPDRAISNYVTQLPHRFGTNLVARIRSRLAKADMLGGGAEKGGTNDLPAELESELWAVSARNRREIEGRIKAGVRNDVVGIFKYVTDWEKTMRDLAKKPRQFSWLVTNIGVMEGGDGNSSSRPGNDNNDNDNGQRWSIDHAQFGLSAEIPAAAIEFSPVSVAGRGMCIGVNWADCALDTTLAERIVADMERWLVQLGRPSDS</sequence>
<feature type="region of interest" description="Disordered" evidence="1">
    <location>
        <begin position="416"/>
        <end position="437"/>
    </location>
</feature>
<gene>
    <name evidence="2" type="ORF">PG996_013881</name>
</gene>
<dbReference type="InterPro" id="IPR052058">
    <property type="entry name" value="Alcohol_O-acetyltransferase"/>
</dbReference>
<evidence type="ECO:0000256" key="1">
    <source>
        <dbReference type="SAM" id="MobiDB-lite"/>
    </source>
</evidence>
<dbReference type="PANTHER" id="PTHR28037:SF1">
    <property type="entry name" value="ALCOHOL O-ACETYLTRANSFERASE 1-RELATED"/>
    <property type="match status" value="1"/>
</dbReference>
<protein>
    <recommendedName>
        <fullName evidence="4">Alcohol acetyltransferase</fullName>
    </recommendedName>
</protein>
<proteinExistence type="predicted"/>
<keyword evidence="3" id="KW-1185">Reference proteome</keyword>
<evidence type="ECO:0000313" key="2">
    <source>
        <dbReference type="EMBL" id="KAK8045817.1"/>
    </source>
</evidence>
<reference evidence="2 3" key="1">
    <citation type="submission" date="2023-01" db="EMBL/GenBank/DDBJ databases">
        <title>Analysis of 21 Apiospora genomes using comparative genomics revels a genus with tremendous synthesis potential of carbohydrate active enzymes and secondary metabolites.</title>
        <authorList>
            <person name="Sorensen T."/>
        </authorList>
    </citation>
    <scope>NUCLEOTIDE SEQUENCE [LARGE SCALE GENOMIC DNA]</scope>
    <source>
        <strain evidence="2 3">CBS 83171</strain>
    </source>
</reference>
<evidence type="ECO:0000313" key="3">
    <source>
        <dbReference type="Proteomes" id="UP001446871"/>
    </source>
</evidence>
<dbReference type="InterPro" id="IPR010828">
    <property type="entry name" value="Atf2/Sli1-like"/>
</dbReference>
<accession>A0ABR1THE4</accession>
<dbReference type="InterPro" id="IPR023213">
    <property type="entry name" value="CAT-like_dom_sf"/>
</dbReference>
<dbReference type="EMBL" id="JAQQWM010000009">
    <property type="protein sequence ID" value="KAK8045817.1"/>
    <property type="molecule type" value="Genomic_DNA"/>
</dbReference>
<feature type="compositionally biased region" description="Low complexity" evidence="1">
    <location>
        <begin position="420"/>
        <end position="435"/>
    </location>
</feature>
<dbReference type="PANTHER" id="PTHR28037">
    <property type="entry name" value="ALCOHOL O-ACETYLTRANSFERASE 1-RELATED"/>
    <property type="match status" value="1"/>
</dbReference>
<dbReference type="Proteomes" id="UP001446871">
    <property type="component" value="Unassembled WGS sequence"/>
</dbReference>
<name>A0ABR1THE4_9PEZI</name>